<gene>
    <name evidence="2" type="ORF">PKB_4165</name>
</gene>
<evidence type="ECO:0000313" key="2">
    <source>
        <dbReference type="EMBL" id="CDF85491.1"/>
    </source>
</evidence>
<reference evidence="2 3" key="2">
    <citation type="submission" date="2014-05" db="EMBL/GenBank/DDBJ databases">
        <title>Genome sequence of the 3-chlorobenzoate degrading bacterium Pseudomonas knackmussii B13 shows multiple evidence for horizontal gene transfer.</title>
        <authorList>
            <person name="Miyazaki R."/>
            <person name="Bertelli C."/>
            <person name="Falquet L."/>
            <person name="Robinson-Rechavi M."/>
            <person name="Gharib W."/>
            <person name="Roy S."/>
            <person name="Van der Meer J.R."/>
        </authorList>
    </citation>
    <scope>NUCLEOTIDE SEQUENCE [LARGE SCALE GENOMIC DNA]</scope>
    <source>
        <strain evidence="2 3">B13</strain>
    </source>
</reference>
<protein>
    <submittedName>
        <fullName evidence="2">RES domain-containing protein</fullName>
    </submittedName>
</protein>
<dbReference type="HOGENOM" id="CLU_097447_0_0_6"/>
<dbReference type="PATRIC" id="fig|1301098.3.peg.4171"/>
<name>A0A024HKT9_PSEKB</name>
<dbReference type="STRING" id="1301098.PKB_4165"/>
<dbReference type="RefSeq" id="WP_043254037.1">
    <property type="nucleotide sequence ID" value="NZ_HG322950.1"/>
</dbReference>
<dbReference type="AlphaFoldDB" id="A0A024HKT9"/>
<accession>A0A024HKT9</accession>
<dbReference type="KEGG" id="pkc:PKB_4165"/>
<dbReference type="eggNOG" id="ENOG502ZAMM">
    <property type="taxonomic scope" value="Bacteria"/>
</dbReference>
<dbReference type="OrthoDB" id="9799238at2"/>
<evidence type="ECO:0000313" key="3">
    <source>
        <dbReference type="Proteomes" id="UP000025241"/>
    </source>
</evidence>
<sequence>MASDAGAELWRRCQGEQTITPLRGKLVRLVESQEQVATLQLVDTLEEQALLEELIETSKPRLPQTTTDLHYLLKTPFRYPPLRWGSRFGRRHEPSLFYAALRLETAMAEGAYYRFVLWEGMSSPPPSGRILSEHASFEARFQVQRGVRLQQAPFAEHAAKLEDRQDYGLTQGLGSAMRGAGVEAFEYRSARCPLGGLNAALFAPSAFVDRRPRNLQPWLCETTGDYVAYKQAQVPDAPRLFPRETFLVDGRLPYPA</sequence>
<keyword evidence="3" id="KW-1185">Reference proteome</keyword>
<dbReference type="Proteomes" id="UP000025241">
    <property type="component" value="Chromosome I"/>
</dbReference>
<feature type="domain" description="RES" evidence="1">
    <location>
        <begin position="76"/>
        <end position="213"/>
    </location>
</feature>
<dbReference type="EMBL" id="HG322950">
    <property type="protein sequence ID" value="CDF85491.1"/>
    <property type="molecule type" value="Genomic_DNA"/>
</dbReference>
<dbReference type="SMART" id="SM00953">
    <property type="entry name" value="RES"/>
    <property type="match status" value="1"/>
</dbReference>
<proteinExistence type="predicted"/>
<dbReference type="Pfam" id="PF08808">
    <property type="entry name" value="RES"/>
    <property type="match status" value="1"/>
</dbReference>
<dbReference type="InterPro" id="IPR014914">
    <property type="entry name" value="RES_dom"/>
</dbReference>
<reference evidence="2 3" key="1">
    <citation type="submission" date="2013-03" db="EMBL/GenBank/DDBJ databases">
        <authorList>
            <person name="Linke B."/>
        </authorList>
    </citation>
    <scope>NUCLEOTIDE SEQUENCE [LARGE SCALE GENOMIC DNA]</scope>
    <source>
        <strain evidence="2 3">B13</strain>
    </source>
</reference>
<organism evidence="2 3">
    <name type="scientific">Pseudomonas knackmussii (strain DSM 6978 / CCUG 54928 / LMG 23759 / B13)</name>
    <dbReference type="NCBI Taxonomy" id="1301098"/>
    <lineage>
        <taxon>Bacteria</taxon>
        <taxon>Pseudomonadati</taxon>
        <taxon>Pseudomonadota</taxon>
        <taxon>Gammaproteobacteria</taxon>
        <taxon>Pseudomonadales</taxon>
        <taxon>Pseudomonadaceae</taxon>
        <taxon>Pseudomonas</taxon>
    </lineage>
</organism>
<evidence type="ECO:0000259" key="1">
    <source>
        <dbReference type="SMART" id="SM00953"/>
    </source>
</evidence>